<feature type="region of interest" description="Disordered" evidence="1">
    <location>
        <begin position="242"/>
        <end position="262"/>
    </location>
</feature>
<accession>A0A9N7RPH8</accession>
<feature type="non-terminal residue" evidence="2">
    <location>
        <position position="262"/>
    </location>
</feature>
<evidence type="ECO:0000256" key="1">
    <source>
        <dbReference type="SAM" id="MobiDB-lite"/>
    </source>
</evidence>
<dbReference type="AlphaFoldDB" id="A0A9N7RPH8"/>
<protein>
    <submittedName>
        <fullName evidence="2">Uncharacterized protein</fullName>
    </submittedName>
</protein>
<proteinExistence type="predicted"/>
<dbReference type="Proteomes" id="UP001153555">
    <property type="component" value="Unassembled WGS sequence"/>
</dbReference>
<feature type="non-terminal residue" evidence="2">
    <location>
        <position position="1"/>
    </location>
</feature>
<evidence type="ECO:0000313" key="2">
    <source>
        <dbReference type="EMBL" id="CAA0839059.1"/>
    </source>
</evidence>
<comment type="caution">
    <text evidence="2">The sequence shown here is derived from an EMBL/GenBank/DDBJ whole genome shotgun (WGS) entry which is preliminary data.</text>
</comment>
<gene>
    <name evidence="2" type="ORF">SHERM_05630</name>
</gene>
<name>A0A9N7RPH8_STRHE</name>
<organism evidence="2 3">
    <name type="scientific">Striga hermonthica</name>
    <name type="common">Purple witchweed</name>
    <name type="synonym">Buchnera hermonthica</name>
    <dbReference type="NCBI Taxonomy" id="68872"/>
    <lineage>
        <taxon>Eukaryota</taxon>
        <taxon>Viridiplantae</taxon>
        <taxon>Streptophyta</taxon>
        <taxon>Embryophyta</taxon>
        <taxon>Tracheophyta</taxon>
        <taxon>Spermatophyta</taxon>
        <taxon>Magnoliopsida</taxon>
        <taxon>eudicotyledons</taxon>
        <taxon>Gunneridae</taxon>
        <taxon>Pentapetalae</taxon>
        <taxon>asterids</taxon>
        <taxon>lamiids</taxon>
        <taxon>Lamiales</taxon>
        <taxon>Orobanchaceae</taxon>
        <taxon>Buchnereae</taxon>
        <taxon>Striga</taxon>
    </lineage>
</organism>
<sequence>CNHDSSHRNQTPKLQQIASYHHHHHHQVSAMFFETRVEGFHKKSSFQLIIMQASPITATYNASCSRLGSSPIGQGLTILELFVKQDNGECQYRKMLNQLVVFDDNVWASEATQIERFIGGLRNEIQVLNVNVRFATVAEAMTAAESVEREQNMAATKQTSKGKELDWLFGRPSKVQKMNQIGQKGQSNGTTPSAPMIRRQWPRCKLHHQGFHCNGDPVQCYEYKGYGHLQGVCPTIGTKVTETTQSGGSQPPYSSVGNTMKN</sequence>
<keyword evidence="3" id="KW-1185">Reference proteome</keyword>
<reference evidence="2" key="1">
    <citation type="submission" date="2019-12" db="EMBL/GenBank/DDBJ databases">
        <authorList>
            <person name="Scholes J."/>
        </authorList>
    </citation>
    <scope>NUCLEOTIDE SEQUENCE</scope>
</reference>
<evidence type="ECO:0000313" key="3">
    <source>
        <dbReference type="Proteomes" id="UP001153555"/>
    </source>
</evidence>
<dbReference type="EMBL" id="CACSLK010031421">
    <property type="protein sequence ID" value="CAA0839059.1"/>
    <property type="molecule type" value="Genomic_DNA"/>
</dbReference>